<gene>
    <name evidence="1" type="ORF">KK1_025780</name>
</gene>
<sequence length="95" mass="10890">NIVIVETMGIITLYSNIKLHNVLYVLKFSYNLILVNKLIIDLNCIVTYHATYCVIQVQNTRNLIGFDDFHDRVYVLKKTRQGSSLVAIQVDTSTL</sequence>
<dbReference type="EMBL" id="KQ483425">
    <property type="protein sequence ID" value="KYP52307.1"/>
    <property type="molecule type" value="Genomic_DNA"/>
</dbReference>
<evidence type="ECO:0008006" key="3">
    <source>
        <dbReference type="Google" id="ProtNLM"/>
    </source>
</evidence>
<keyword evidence="2" id="KW-1185">Reference proteome</keyword>
<protein>
    <recommendedName>
        <fullName evidence="3">Retrovirus-related Pol polyprotein from transposon TNT 1-94</fullName>
    </recommendedName>
</protein>
<dbReference type="AlphaFoldDB" id="A0A151SBZ6"/>
<feature type="non-terminal residue" evidence="1">
    <location>
        <position position="1"/>
    </location>
</feature>
<evidence type="ECO:0000313" key="1">
    <source>
        <dbReference type="EMBL" id="KYP52307.1"/>
    </source>
</evidence>
<accession>A0A151SBZ6</accession>
<proteinExistence type="predicted"/>
<reference evidence="1" key="1">
    <citation type="journal article" date="2012" name="Nat. Biotechnol.">
        <title>Draft genome sequence of pigeonpea (Cajanus cajan), an orphan legume crop of resource-poor farmers.</title>
        <authorList>
            <person name="Varshney R.K."/>
            <person name="Chen W."/>
            <person name="Li Y."/>
            <person name="Bharti A.K."/>
            <person name="Saxena R.K."/>
            <person name="Schlueter J.A."/>
            <person name="Donoghue M.T."/>
            <person name="Azam S."/>
            <person name="Fan G."/>
            <person name="Whaley A.M."/>
            <person name="Farmer A.D."/>
            <person name="Sheridan J."/>
            <person name="Iwata A."/>
            <person name="Tuteja R."/>
            <person name="Penmetsa R.V."/>
            <person name="Wu W."/>
            <person name="Upadhyaya H.D."/>
            <person name="Yang S.P."/>
            <person name="Shah T."/>
            <person name="Saxena K.B."/>
            <person name="Michael T."/>
            <person name="McCombie W.R."/>
            <person name="Yang B."/>
            <person name="Zhang G."/>
            <person name="Yang H."/>
            <person name="Wang J."/>
            <person name="Spillane C."/>
            <person name="Cook D.R."/>
            <person name="May G.D."/>
            <person name="Xu X."/>
            <person name="Jackson S.A."/>
        </authorList>
    </citation>
    <scope>NUCLEOTIDE SEQUENCE [LARGE SCALE GENOMIC DNA]</scope>
</reference>
<dbReference type="Gramene" id="C.cajan_25776.t">
    <property type="protein sequence ID" value="C.cajan_25776.t.cds1"/>
    <property type="gene ID" value="C.cajan_25776"/>
</dbReference>
<name>A0A151SBZ6_CAJCA</name>
<evidence type="ECO:0000313" key="2">
    <source>
        <dbReference type="Proteomes" id="UP000075243"/>
    </source>
</evidence>
<dbReference type="Proteomes" id="UP000075243">
    <property type="component" value="Unassembled WGS sequence"/>
</dbReference>
<organism evidence="1 2">
    <name type="scientific">Cajanus cajan</name>
    <name type="common">Pigeon pea</name>
    <name type="synonym">Cajanus indicus</name>
    <dbReference type="NCBI Taxonomy" id="3821"/>
    <lineage>
        <taxon>Eukaryota</taxon>
        <taxon>Viridiplantae</taxon>
        <taxon>Streptophyta</taxon>
        <taxon>Embryophyta</taxon>
        <taxon>Tracheophyta</taxon>
        <taxon>Spermatophyta</taxon>
        <taxon>Magnoliopsida</taxon>
        <taxon>eudicotyledons</taxon>
        <taxon>Gunneridae</taxon>
        <taxon>Pentapetalae</taxon>
        <taxon>rosids</taxon>
        <taxon>fabids</taxon>
        <taxon>Fabales</taxon>
        <taxon>Fabaceae</taxon>
        <taxon>Papilionoideae</taxon>
        <taxon>50 kb inversion clade</taxon>
        <taxon>NPAAA clade</taxon>
        <taxon>indigoferoid/millettioid clade</taxon>
        <taxon>Phaseoleae</taxon>
        <taxon>Cajanus</taxon>
    </lineage>
</organism>